<dbReference type="InterPro" id="IPR003749">
    <property type="entry name" value="ThiS/MoaD-like"/>
</dbReference>
<organism evidence="1 2">
    <name type="scientific">Aquimarina brevivitae</name>
    <dbReference type="NCBI Taxonomy" id="323412"/>
    <lineage>
        <taxon>Bacteria</taxon>
        <taxon>Pseudomonadati</taxon>
        <taxon>Bacteroidota</taxon>
        <taxon>Flavobacteriia</taxon>
        <taxon>Flavobacteriales</taxon>
        <taxon>Flavobacteriaceae</taxon>
        <taxon>Aquimarina</taxon>
    </lineage>
</organism>
<keyword evidence="2" id="KW-1185">Reference proteome</keyword>
<dbReference type="Pfam" id="PF02597">
    <property type="entry name" value="ThiS"/>
    <property type="match status" value="1"/>
</dbReference>
<sequence>MIINLNSNPITISSVTSLQQILEEYKISSKGIAVAINHQIVSRDQWSDVVFNEYDQVTIIKATQGG</sequence>
<dbReference type="InterPro" id="IPR012675">
    <property type="entry name" value="Beta-grasp_dom_sf"/>
</dbReference>
<dbReference type="RefSeq" id="WP_130285427.1">
    <property type="nucleotide sequence ID" value="NZ_SGXE01000001.1"/>
</dbReference>
<comment type="caution">
    <text evidence="1">The sequence shown here is derived from an EMBL/GenBank/DDBJ whole genome shotgun (WGS) entry which is preliminary data.</text>
</comment>
<dbReference type="SUPFAM" id="SSF54285">
    <property type="entry name" value="MoaD/ThiS"/>
    <property type="match status" value="1"/>
</dbReference>
<dbReference type="OrthoDB" id="1525151at2"/>
<name>A0A4Q7PKV8_9FLAO</name>
<proteinExistence type="predicted"/>
<dbReference type="NCBIfam" id="TIGR01683">
    <property type="entry name" value="thiS"/>
    <property type="match status" value="1"/>
</dbReference>
<dbReference type="EMBL" id="SGXE01000001">
    <property type="protein sequence ID" value="RZS99602.1"/>
    <property type="molecule type" value="Genomic_DNA"/>
</dbReference>
<protein>
    <submittedName>
        <fullName evidence="1">Sulfur carrier protein ThiS</fullName>
    </submittedName>
</protein>
<dbReference type="Proteomes" id="UP000292262">
    <property type="component" value="Unassembled WGS sequence"/>
</dbReference>
<reference evidence="1 2" key="1">
    <citation type="submission" date="2019-02" db="EMBL/GenBank/DDBJ databases">
        <title>Genomic Encyclopedia of Type Strains, Phase IV (KMG-IV): sequencing the most valuable type-strain genomes for metagenomic binning, comparative biology and taxonomic classification.</title>
        <authorList>
            <person name="Goeker M."/>
        </authorList>
    </citation>
    <scope>NUCLEOTIDE SEQUENCE [LARGE SCALE GENOMIC DNA]</scope>
    <source>
        <strain evidence="1 2">DSM 17196</strain>
    </source>
</reference>
<evidence type="ECO:0000313" key="2">
    <source>
        <dbReference type="Proteomes" id="UP000292262"/>
    </source>
</evidence>
<dbReference type="Gene3D" id="3.10.20.30">
    <property type="match status" value="1"/>
</dbReference>
<dbReference type="InterPro" id="IPR010035">
    <property type="entry name" value="Thi_S"/>
</dbReference>
<accession>A0A4Q7PKV8</accession>
<evidence type="ECO:0000313" key="1">
    <source>
        <dbReference type="EMBL" id="RZS99602.1"/>
    </source>
</evidence>
<dbReference type="AlphaFoldDB" id="A0A4Q7PKV8"/>
<dbReference type="InterPro" id="IPR016155">
    <property type="entry name" value="Mopterin_synth/thiamin_S_b"/>
</dbReference>
<dbReference type="CDD" id="cd00565">
    <property type="entry name" value="Ubl_ThiS"/>
    <property type="match status" value="1"/>
</dbReference>
<dbReference type="PANTHER" id="PTHR34472:SF1">
    <property type="entry name" value="SULFUR CARRIER PROTEIN THIS"/>
    <property type="match status" value="1"/>
</dbReference>
<gene>
    <name evidence="1" type="ORF">EV197_0824</name>
</gene>
<dbReference type="PANTHER" id="PTHR34472">
    <property type="entry name" value="SULFUR CARRIER PROTEIN THIS"/>
    <property type="match status" value="1"/>
</dbReference>